<dbReference type="InterPro" id="IPR012902">
    <property type="entry name" value="N_methyl_site"/>
</dbReference>
<dbReference type="PROSITE" id="PS00409">
    <property type="entry name" value="PROKAR_NTER_METHYL"/>
    <property type="match status" value="1"/>
</dbReference>
<protein>
    <submittedName>
        <fullName evidence="2">Prepilin-type N-terminal cleavage/methylation domain-containing protein</fullName>
    </submittedName>
</protein>
<keyword evidence="3" id="KW-1185">Reference proteome</keyword>
<feature type="transmembrane region" description="Helical" evidence="1">
    <location>
        <begin position="22"/>
        <end position="45"/>
    </location>
</feature>
<evidence type="ECO:0000313" key="2">
    <source>
        <dbReference type="EMBL" id="WNO04731.1"/>
    </source>
</evidence>
<keyword evidence="1" id="KW-0812">Transmembrane</keyword>
<proteinExistence type="predicted"/>
<accession>A0ABZ0AYK0</accession>
<dbReference type="SUPFAM" id="SSF54523">
    <property type="entry name" value="Pili subunits"/>
    <property type="match status" value="1"/>
</dbReference>
<dbReference type="Gene3D" id="3.30.700.10">
    <property type="entry name" value="Glycoprotein, Type 4 Pilin"/>
    <property type="match status" value="1"/>
</dbReference>
<dbReference type="Proteomes" id="UP001302257">
    <property type="component" value="Chromosome"/>
</dbReference>
<name>A0ABZ0AYK0_9BURK</name>
<keyword evidence="1" id="KW-0472">Membrane</keyword>
<dbReference type="Pfam" id="PF07963">
    <property type="entry name" value="N_methyl"/>
    <property type="match status" value="1"/>
</dbReference>
<dbReference type="RefSeq" id="WP_313867560.1">
    <property type="nucleotide sequence ID" value="NZ_CP132507.1"/>
</dbReference>
<sequence length="155" mass="16939">MPISATGKAPAPFWRTAGQHGFTLLELMIVVAIVGMASAMVAFALRDSAQNQLDREAQRLVALLESARAESRASGVALQWRATAEGFEFTNGLTARPQRWEQAGMQAQSDTPLQLGPEPVIGPQSLRLWSREAPDRSRWISTDGLRAFEVRNAPP</sequence>
<keyword evidence="1" id="KW-1133">Transmembrane helix</keyword>
<organism evidence="2 3">
    <name type="scientific">Rhodoferax mekongensis</name>
    <dbReference type="NCBI Taxonomy" id="3068341"/>
    <lineage>
        <taxon>Bacteria</taxon>
        <taxon>Pseudomonadati</taxon>
        <taxon>Pseudomonadota</taxon>
        <taxon>Betaproteobacteria</taxon>
        <taxon>Burkholderiales</taxon>
        <taxon>Comamonadaceae</taxon>
        <taxon>Rhodoferax</taxon>
    </lineage>
</organism>
<evidence type="ECO:0000256" key="1">
    <source>
        <dbReference type="SAM" id="Phobius"/>
    </source>
</evidence>
<dbReference type="NCBIfam" id="TIGR02532">
    <property type="entry name" value="IV_pilin_GFxxxE"/>
    <property type="match status" value="1"/>
</dbReference>
<dbReference type="InterPro" id="IPR045584">
    <property type="entry name" value="Pilin-like"/>
</dbReference>
<reference evidence="2 3" key="1">
    <citation type="submission" date="2023-08" db="EMBL/GenBank/DDBJ databases">
        <title>Rhodoferax potami sp. nov. and Rhodoferax mekongensis sp. nov., isolated from the Mekong River in Thailand.</title>
        <authorList>
            <person name="Kitikhun S."/>
            <person name="Charoenyingcharoen P."/>
            <person name="Siriarchawattana P."/>
            <person name="Likhitrattanapisal S."/>
            <person name="Nilsakha T."/>
            <person name="Chanpet A."/>
            <person name="Rattanawaree P."/>
            <person name="Ingsriswang S."/>
        </authorList>
    </citation>
    <scope>NUCLEOTIDE SEQUENCE [LARGE SCALE GENOMIC DNA]</scope>
    <source>
        <strain evidence="2 3">TBRC 17307</strain>
    </source>
</reference>
<evidence type="ECO:0000313" key="3">
    <source>
        <dbReference type="Proteomes" id="UP001302257"/>
    </source>
</evidence>
<dbReference type="EMBL" id="CP132507">
    <property type="protein sequence ID" value="WNO04731.1"/>
    <property type="molecule type" value="Genomic_DNA"/>
</dbReference>
<gene>
    <name evidence="2" type="ORF">RAN89_17855</name>
</gene>